<keyword evidence="3" id="KW-1185">Reference proteome</keyword>
<reference evidence="2" key="2">
    <citation type="journal article" date="2020" name="Nat. Commun.">
        <title>Large-scale genome sequencing of mycorrhizal fungi provides insights into the early evolution of symbiotic traits.</title>
        <authorList>
            <person name="Miyauchi S."/>
            <person name="Kiss E."/>
            <person name="Kuo A."/>
            <person name="Drula E."/>
            <person name="Kohler A."/>
            <person name="Sanchez-Garcia M."/>
            <person name="Morin E."/>
            <person name="Andreopoulos B."/>
            <person name="Barry K.W."/>
            <person name="Bonito G."/>
            <person name="Buee M."/>
            <person name="Carver A."/>
            <person name="Chen C."/>
            <person name="Cichocki N."/>
            <person name="Clum A."/>
            <person name="Culley D."/>
            <person name="Crous P.W."/>
            <person name="Fauchery L."/>
            <person name="Girlanda M."/>
            <person name="Hayes R.D."/>
            <person name="Keri Z."/>
            <person name="LaButti K."/>
            <person name="Lipzen A."/>
            <person name="Lombard V."/>
            <person name="Magnuson J."/>
            <person name="Maillard F."/>
            <person name="Murat C."/>
            <person name="Nolan M."/>
            <person name="Ohm R.A."/>
            <person name="Pangilinan J."/>
            <person name="Pereira M.F."/>
            <person name="Perotto S."/>
            <person name="Peter M."/>
            <person name="Pfister S."/>
            <person name="Riley R."/>
            <person name="Sitrit Y."/>
            <person name="Stielow J.B."/>
            <person name="Szollosi G."/>
            <person name="Zifcakova L."/>
            <person name="Stursova M."/>
            <person name="Spatafora J.W."/>
            <person name="Tedersoo L."/>
            <person name="Vaario L.M."/>
            <person name="Yamada A."/>
            <person name="Yan M."/>
            <person name="Wang P."/>
            <person name="Xu J."/>
            <person name="Bruns T."/>
            <person name="Baldrian P."/>
            <person name="Vilgalys R."/>
            <person name="Dunand C."/>
            <person name="Henrissat B."/>
            <person name="Grigoriev I.V."/>
            <person name="Hibbett D."/>
            <person name="Nagy L.G."/>
            <person name="Martin F.M."/>
        </authorList>
    </citation>
    <scope>NUCLEOTIDE SEQUENCE</scope>
    <source>
        <strain evidence="2">BED1</strain>
    </source>
</reference>
<dbReference type="PANTHER" id="PTHR15955:SF8">
    <property type="entry name" value="RWD DOMAIN-CONTAINING PROTEIN 2B-RELATED"/>
    <property type="match status" value="1"/>
</dbReference>
<dbReference type="InterPro" id="IPR059181">
    <property type="entry name" value="RWDD2A-B_C"/>
</dbReference>
<feature type="compositionally biased region" description="Pro residues" evidence="1">
    <location>
        <begin position="193"/>
        <end position="206"/>
    </location>
</feature>
<protein>
    <submittedName>
        <fullName evidence="2">Uncharacterized protein</fullName>
    </submittedName>
</protein>
<gene>
    <name evidence="2" type="ORF">L210DRAFT_2505650</name>
</gene>
<evidence type="ECO:0000313" key="3">
    <source>
        <dbReference type="Proteomes" id="UP001194468"/>
    </source>
</evidence>
<dbReference type="Proteomes" id="UP001194468">
    <property type="component" value="Unassembled WGS sequence"/>
</dbReference>
<evidence type="ECO:0000313" key="2">
    <source>
        <dbReference type="EMBL" id="KAF8435743.1"/>
    </source>
</evidence>
<organism evidence="2 3">
    <name type="scientific">Boletus edulis BED1</name>
    <dbReference type="NCBI Taxonomy" id="1328754"/>
    <lineage>
        <taxon>Eukaryota</taxon>
        <taxon>Fungi</taxon>
        <taxon>Dikarya</taxon>
        <taxon>Basidiomycota</taxon>
        <taxon>Agaricomycotina</taxon>
        <taxon>Agaricomycetes</taxon>
        <taxon>Agaricomycetidae</taxon>
        <taxon>Boletales</taxon>
        <taxon>Boletineae</taxon>
        <taxon>Boletaceae</taxon>
        <taxon>Boletoideae</taxon>
        <taxon>Boletus</taxon>
    </lineage>
</organism>
<proteinExistence type="predicted"/>
<dbReference type="PANTHER" id="PTHR15955">
    <property type="entry name" value="RWD DOMAIN CONTAINING PROTEIN 2"/>
    <property type="match status" value="1"/>
</dbReference>
<evidence type="ECO:0000256" key="1">
    <source>
        <dbReference type="SAM" id="MobiDB-lite"/>
    </source>
</evidence>
<dbReference type="CDD" id="cd24163">
    <property type="entry name" value="RWDD2_C"/>
    <property type="match status" value="1"/>
</dbReference>
<name>A0AAD4GC58_BOLED</name>
<sequence>MSTDCTYLPHRLPPGSLDTKMLAWQTSLVHQLEQLDLIQCSLLPGESFAFVLPPDDLAVWSSLLDAFTDAGRFSVDDADDHSAIASLTKPPCQARFEIRVVGVRTWFEVTLPRCTDTDGPTSSGLSWATSASTRIAVSVKGQDVSRDAHERWYAEIRARVEEMDAEAAEGRAFPVYELVTHLTTSLNQSQAPSPAPTASPPIPTPIPMSTSTTPVTQPSLYHALLTSHHLVSPTKRRNLFHLSTHLVLAGFAKIGYPGIIYAQGDQEAVEAFVREVKGWQWLALRVRFVEPAPRSESESDGENTKWVEMTKIGEVLEWMRIRGREALVTDLGIGASSKEPGR</sequence>
<feature type="region of interest" description="Disordered" evidence="1">
    <location>
        <begin position="186"/>
        <end position="214"/>
    </location>
</feature>
<reference evidence="2" key="1">
    <citation type="submission" date="2019-10" db="EMBL/GenBank/DDBJ databases">
        <authorList>
            <consortium name="DOE Joint Genome Institute"/>
            <person name="Kuo A."/>
            <person name="Miyauchi S."/>
            <person name="Kiss E."/>
            <person name="Drula E."/>
            <person name="Kohler A."/>
            <person name="Sanchez-Garcia M."/>
            <person name="Andreopoulos B."/>
            <person name="Barry K.W."/>
            <person name="Bonito G."/>
            <person name="Buee M."/>
            <person name="Carver A."/>
            <person name="Chen C."/>
            <person name="Cichocki N."/>
            <person name="Clum A."/>
            <person name="Culley D."/>
            <person name="Crous P.W."/>
            <person name="Fauchery L."/>
            <person name="Girlanda M."/>
            <person name="Hayes R."/>
            <person name="Keri Z."/>
            <person name="LaButti K."/>
            <person name="Lipzen A."/>
            <person name="Lombard V."/>
            <person name="Magnuson J."/>
            <person name="Maillard F."/>
            <person name="Morin E."/>
            <person name="Murat C."/>
            <person name="Nolan M."/>
            <person name="Ohm R."/>
            <person name="Pangilinan J."/>
            <person name="Pereira M."/>
            <person name="Perotto S."/>
            <person name="Peter M."/>
            <person name="Riley R."/>
            <person name="Sitrit Y."/>
            <person name="Stielow B."/>
            <person name="Szollosi G."/>
            <person name="Zifcakova L."/>
            <person name="Stursova M."/>
            <person name="Spatafora J.W."/>
            <person name="Tedersoo L."/>
            <person name="Vaario L.-M."/>
            <person name="Yamada A."/>
            <person name="Yan M."/>
            <person name="Wang P."/>
            <person name="Xu J."/>
            <person name="Bruns T."/>
            <person name="Baldrian P."/>
            <person name="Vilgalys R."/>
            <person name="Henrissat B."/>
            <person name="Grigoriev I.V."/>
            <person name="Hibbett D."/>
            <person name="Nagy L.G."/>
            <person name="Martin F.M."/>
        </authorList>
    </citation>
    <scope>NUCLEOTIDE SEQUENCE</scope>
    <source>
        <strain evidence="2">BED1</strain>
    </source>
</reference>
<dbReference type="EMBL" id="WHUW01000024">
    <property type="protein sequence ID" value="KAF8435743.1"/>
    <property type="molecule type" value="Genomic_DNA"/>
</dbReference>
<comment type="caution">
    <text evidence="2">The sequence shown here is derived from an EMBL/GenBank/DDBJ whole genome shotgun (WGS) entry which is preliminary data.</text>
</comment>
<dbReference type="AlphaFoldDB" id="A0AAD4GC58"/>
<accession>A0AAD4GC58</accession>
<dbReference type="InterPro" id="IPR017359">
    <property type="entry name" value="Phi-like"/>
</dbReference>